<sequence>MSQQRFLFLQGVCSPFFRQLGLALRNVGQVVRKVNFNVGDSVYWRLGQAATFRGPMDTLPEFYAKQYEQHGISDIVLFGDCRPVHSPGIELAKQLGIRVHVFEEGYFRPFWITLERDGVNGNSTLPKDPDWYRQQALQVTHFASVQSFESPFWKRAAYDIGYNFWFGANALLHSRVKSHVPYHPVREYINYVGRGVRTLWYSTESQRTQAQVIEEARKHPFYLLPLQLASDAQIVHHSPFSSMLAAMLHVLESFARSAPKHSRLVVKIHPLDPGMVNYRRQLRISARQLDIEGRVFFLESGNTPALLNVTKGVVTVNSTVGGSALVHNCPTITLGEAIYSIPGLTFQGELEQFWHTEAKPDVKLFRKFRDVVISQTQINGGFYTDVAIQHAIINSIDKLLEK</sequence>
<evidence type="ECO:0000313" key="2">
    <source>
        <dbReference type="Proteomes" id="UP000776983"/>
    </source>
</evidence>
<dbReference type="InterPro" id="IPR007833">
    <property type="entry name" value="Capsule_polysaccharide_synth"/>
</dbReference>
<gene>
    <name evidence="1" type="ORF">H0484_04615</name>
</gene>
<dbReference type="CDD" id="cd16441">
    <property type="entry name" value="beta_Kdo_transferase_KpsS"/>
    <property type="match status" value="1"/>
</dbReference>
<evidence type="ECO:0000313" key="1">
    <source>
        <dbReference type="EMBL" id="MCB5363036.1"/>
    </source>
</evidence>
<dbReference type="EMBL" id="JACDXW010000002">
    <property type="protein sequence ID" value="MCB5363036.1"/>
    <property type="molecule type" value="Genomic_DNA"/>
</dbReference>
<dbReference type="Proteomes" id="UP000776983">
    <property type="component" value="Unassembled WGS sequence"/>
</dbReference>
<keyword evidence="2" id="KW-1185">Reference proteome</keyword>
<accession>A0ABS8CAI3</accession>
<proteinExistence type="predicted"/>
<dbReference type="Pfam" id="PF05159">
    <property type="entry name" value="Capsule_synth"/>
    <property type="match status" value="1"/>
</dbReference>
<protein>
    <submittedName>
        <fullName evidence="1">Capsular biosynthesis protein</fullName>
    </submittedName>
</protein>
<comment type="caution">
    <text evidence="1">The sequence shown here is derived from an EMBL/GenBank/DDBJ whole genome shotgun (WGS) entry which is preliminary data.</text>
</comment>
<name>A0ABS8CAI3_9BURK</name>
<dbReference type="RefSeq" id="WP_226953279.1">
    <property type="nucleotide sequence ID" value="NZ_JACDXW010000002.1"/>
</dbReference>
<organism evidence="1 2">
    <name type="scientific">Mesopusillimonas faecipullorum</name>
    <dbReference type="NCBI Taxonomy" id="2755040"/>
    <lineage>
        <taxon>Bacteria</taxon>
        <taxon>Pseudomonadati</taxon>
        <taxon>Pseudomonadota</taxon>
        <taxon>Betaproteobacteria</taxon>
        <taxon>Burkholderiales</taxon>
        <taxon>Alcaligenaceae</taxon>
        <taxon>Mesopusillimonas</taxon>
    </lineage>
</organism>
<reference evidence="1 2" key="1">
    <citation type="submission" date="2020-07" db="EMBL/GenBank/DDBJ databases">
        <title>Pusillimonas sp. nov., isolated from poultry manure in Taiwan.</title>
        <authorList>
            <person name="Lin S.-Y."/>
            <person name="Tang Y.-S."/>
            <person name="Young C.-C."/>
        </authorList>
    </citation>
    <scope>NUCLEOTIDE SEQUENCE [LARGE SCALE GENOMIC DNA]</scope>
    <source>
        <strain evidence="1 2">CC-YST705</strain>
    </source>
</reference>